<evidence type="ECO:0000256" key="5">
    <source>
        <dbReference type="ARBA" id="ARBA00023128"/>
    </source>
</evidence>
<dbReference type="AlphaFoldDB" id="A0A5E8B4A8"/>
<dbReference type="Proteomes" id="UP000398389">
    <property type="component" value="Unassembled WGS sequence"/>
</dbReference>
<feature type="compositionally biased region" description="Basic residues" evidence="6">
    <location>
        <begin position="174"/>
        <end position="183"/>
    </location>
</feature>
<comment type="subcellular location">
    <subcellularLocation>
        <location evidence="1">Mitochondrion</location>
    </subcellularLocation>
</comment>
<evidence type="ECO:0000313" key="7">
    <source>
        <dbReference type="EMBL" id="VVT44473.1"/>
    </source>
</evidence>
<dbReference type="GO" id="GO:0006413">
    <property type="term" value="P:translational initiation"/>
    <property type="evidence" value="ECO:0007669"/>
    <property type="project" value="InterPro"/>
</dbReference>
<protein>
    <recommendedName>
        <fullName evidence="3">Altered inheritance of mitochondria protein 23, mitochondrial</fullName>
    </recommendedName>
</protein>
<keyword evidence="4" id="KW-0809">Transit peptide</keyword>
<evidence type="ECO:0000256" key="6">
    <source>
        <dbReference type="SAM" id="MobiDB-lite"/>
    </source>
</evidence>
<evidence type="ECO:0000256" key="1">
    <source>
        <dbReference type="ARBA" id="ARBA00004173"/>
    </source>
</evidence>
<dbReference type="Gene3D" id="3.30.110.10">
    <property type="entry name" value="Translation initiation factor 3 (IF-3), C-terminal domain"/>
    <property type="match status" value="1"/>
</dbReference>
<dbReference type="RefSeq" id="XP_031851043.1">
    <property type="nucleotide sequence ID" value="XM_031995152.1"/>
</dbReference>
<feature type="region of interest" description="Disordered" evidence="6">
    <location>
        <begin position="137"/>
        <end position="204"/>
    </location>
</feature>
<comment type="similarity">
    <text evidence="2">Belongs to the AIM23 family.</text>
</comment>
<evidence type="ECO:0000313" key="8">
    <source>
        <dbReference type="Proteomes" id="UP000398389"/>
    </source>
</evidence>
<keyword evidence="5" id="KW-0496">Mitochondrion</keyword>
<dbReference type="EMBL" id="CABVLU010000001">
    <property type="protein sequence ID" value="VVT44473.1"/>
    <property type="molecule type" value="Genomic_DNA"/>
</dbReference>
<accession>A0A5E8B4A8</accession>
<dbReference type="InterPro" id="IPR029427">
    <property type="entry name" value="AIM23"/>
</dbReference>
<gene>
    <name evidence="7" type="ORF">SAPINGB_P000428</name>
</gene>
<sequence>MSFSMRLLPASRLLCYSSTGIRPPLSTTAHFCVTSTLLRHYSAKKKAITNADIANLVPLNGRVDYVDTRGTFHKNQPIVAVLNSLKGSGHNSGGGLNMLLAVSIVPRGEMQDPQVVCRIVPDKDKVREAARIKNKEEKRLAREEREEQQEQQQEQEQEQQEEEMELEEDETKESKKHGKREKKQSKEPHKAKDRSKNQSKVKTLSLNWTIGPKDLLNQKKATIQGWLEKGHPVHIFLGSARVRGPPKKLTELDLEKRELLRKTCKEMCEETGAIRQNAANVVKTDTQEVFVYFLPTRQESSETTQ</sequence>
<reference evidence="7 8" key="1">
    <citation type="submission" date="2019-09" db="EMBL/GenBank/DDBJ databases">
        <authorList>
            <person name="Brejova B."/>
        </authorList>
    </citation>
    <scope>NUCLEOTIDE SEQUENCE [LARGE SCALE GENOMIC DNA]</scope>
</reference>
<name>A0A5E8B4A8_9ASCO</name>
<feature type="compositionally biased region" description="Basic and acidic residues" evidence="6">
    <location>
        <begin position="184"/>
        <end position="196"/>
    </location>
</feature>
<dbReference type="InterPro" id="IPR036788">
    <property type="entry name" value="T_IF-3_C_sf"/>
</dbReference>
<evidence type="ECO:0000256" key="2">
    <source>
        <dbReference type="ARBA" id="ARBA00008476"/>
    </source>
</evidence>
<proteinExistence type="inferred from homology"/>
<dbReference type="Pfam" id="PF14877">
    <property type="entry name" value="mIF3"/>
    <property type="match status" value="1"/>
</dbReference>
<keyword evidence="8" id="KW-1185">Reference proteome</keyword>
<organism evidence="7 8">
    <name type="scientific">Magnusiomyces paraingens</name>
    <dbReference type="NCBI Taxonomy" id="2606893"/>
    <lineage>
        <taxon>Eukaryota</taxon>
        <taxon>Fungi</taxon>
        <taxon>Dikarya</taxon>
        <taxon>Ascomycota</taxon>
        <taxon>Saccharomycotina</taxon>
        <taxon>Dipodascomycetes</taxon>
        <taxon>Dipodascales</taxon>
        <taxon>Dipodascaceae</taxon>
        <taxon>Magnusiomyces</taxon>
    </lineage>
</organism>
<evidence type="ECO:0000256" key="3">
    <source>
        <dbReference type="ARBA" id="ARBA00013994"/>
    </source>
</evidence>
<dbReference type="GO" id="GO:0005739">
    <property type="term" value="C:mitochondrion"/>
    <property type="evidence" value="ECO:0007669"/>
    <property type="project" value="UniProtKB-SubCell"/>
</dbReference>
<feature type="compositionally biased region" description="Acidic residues" evidence="6">
    <location>
        <begin position="146"/>
        <end position="171"/>
    </location>
</feature>
<evidence type="ECO:0000256" key="4">
    <source>
        <dbReference type="ARBA" id="ARBA00022946"/>
    </source>
</evidence>
<dbReference type="GeneID" id="43579252"/>